<dbReference type="AlphaFoldDB" id="A0A8J7Z248"/>
<accession>A0A8J7Z248</accession>
<feature type="compositionally biased region" description="Polar residues" evidence="1">
    <location>
        <begin position="193"/>
        <end position="204"/>
    </location>
</feature>
<protein>
    <submittedName>
        <fullName evidence="2">Uncharacterized protein</fullName>
    </submittedName>
</protein>
<proteinExistence type="predicted"/>
<sequence>MKQSKLMLLLGLMLLTFGVASWRPLSVIAREAIAPQVQISTHLNFAFPSKKTQTLQLGSPLLLAQTDPAPTNATPSGRVRIQEVWRQVYERLPNFPLENQYVNRQTRKVDATNTLASRLIRYHYYVKGRPVNYRLDWKVTLADYLGINEPIDASTYPSADNLEQNPLERDRDALTKLDRHQRNALIQALVDSFSPSDQGASTPAASPAPRLLSTPPSQPSSGGAQLLK</sequence>
<name>A0A8J7Z248_9CYAN</name>
<organism evidence="2 3">
    <name type="scientific">Myxacorys almedinensis A</name>
    <dbReference type="NCBI Taxonomy" id="2690445"/>
    <lineage>
        <taxon>Bacteria</taxon>
        <taxon>Bacillati</taxon>
        <taxon>Cyanobacteriota</taxon>
        <taxon>Cyanophyceae</taxon>
        <taxon>Leptolyngbyales</taxon>
        <taxon>Leptolyngbyaceae</taxon>
        <taxon>Myxacorys</taxon>
        <taxon>Myxacorys almedinensis</taxon>
    </lineage>
</organism>
<feature type="compositionally biased region" description="Polar residues" evidence="1">
    <location>
        <begin position="219"/>
        <end position="228"/>
    </location>
</feature>
<keyword evidence="3" id="KW-1185">Reference proteome</keyword>
<gene>
    <name evidence="2" type="ORF">GS601_17050</name>
</gene>
<dbReference type="Proteomes" id="UP000646053">
    <property type="component" value="Unassembled WGS sequence"/>
</dbReference>
<evidence type="ECO:0000313" key="2">
    <source>
        <dbReference type="EMBL" id="NDJ18972.1"/>
    </source>
</evidence>
<comment type="caution">
    <text evidence="2">The sequence shown here is derived from an EMBL/GenBank/DDBJ whole genome shotgun (WGS) entry which is preliminary data.</text>
</comment>
<evidence type="ECO:0000256" key="1">
    <source>
        <dbReference type="SAM" id="MobiDB-lite"/>
    </source>
</evidence>
<feature type="region of interest" description="Disordered" evidence="1">
    <location>
        <begin position="189"/>
        <end position="228"/>
    </location>
</feature>
<evidence type="ECO:0000313" key="3">
    <source>
        <dbReference type="Proteomes" id="UP000646053"/>
    </source>
</evidence>
<reference evidence="2" key="1">
    <citation type="submission" date="2019-12" db="EMBL/GenBank/DDBJ databases">
        <title>High-Quality draft genome sequences of three cyanobacteria isolated from the limestone walls of the Old Cathedral of Coimbra.</title>
        <authorList>
            <person name="Tiago I."/>
            <person name="Soares F."/>
            <person name="Portugal A."/>
        </authorList>
    </citation>
    <scope>NUCLEOTIDE SEQUENCE</scope>
    <source>
        <strain evidence="2">A</strain>
    </source>
</reference>
<dbReference type="EMBL" id="WVIE01000022">
    <property type="protein sequence ID" value="NDJ18972.1"/>
    <property type="molecule type" value="Genomic_DNA"/>
</dbReference>
<dbReference type="RefSeq" id="WP_162424499.1">
    <property type="nucleotide sequence ID" value="NZ_WVIE01000022.1"/>
</dbReference>